<evidence type="ECO:0000313" key="4">
    <source>
        <dbReference type="Proteomes" id="UP000664940"/>
    </source>
</evidence>
<feature type="region of interest" description="Disordered" evidence="1">
    <location>
        <begin position="135"/>
        <end position="196"/>
    </location>
</feature>
<evidence type="ECO:0000313" key="3">
    <source>
        <dbReference type="EMBL" id="KAF6132298.1"/>
    </source>
</evidence>
<sequence length="196" mass="21024">MKILLLACIVCVAFARRKRFHFLGEDHPVNPFMDIPYPMSENNFPPPGSPSENNLPKNLGNPNTDPGKSEYPWILSAPRAPLNRIPSFPTPTWLGAPRQKDSSVIHTSNRPIRPFVQPSAVDPIKYVAKPPSAPLPPAPACAIEPAGTQPDEVEHAPAPPAPAPPAPATSALATPVPVTYAAPEPYSSTSLDPEKK</sequence>
<name>A0A834BNJ5_9CHIR</name>
<dbReference type="PANTHER" id="PTHR39415:SF1">
    <property type="entry name" value="PROLINE-RICH PROTEIN 27"/>
    <property type="match status" value="1"/>
</dbReference>
<feature type="compositionally biased region" description="Low complexity" evidence="1">
    <location>
        <begin position="168"/>
        <end position="179"/>
    </location>
</feature>
<comment type="caution">
    <text evidence="3">The sequence shown here is derived from an EMBL/GenBank/DDBJ whole genome shotgun (WGS) entry which is preliminary data.</text>
</comment>
<dbReference type="EMBL" id="JABVXQ010000001">
    <property type="protein sequence ID" value="KAF6132298.1"/>
    <property type="molecule type" value="Genomic_DNA"/>
</dbReference>
<accession>A0A834BNJ5</accession>
<evidence type="ECO:0000256" key="1">
    <source>
        <dbReference type="SAM" id="MobiDB-lite"/>
    </source>
</evidence>
<feature type="compositionally biased region" description="Pro residues" evidence="1">
    <location>
        <begin position="157"/>
        <end position="167"/>
    </location>
</feature>
<dbReference type="AlphaFoldDB" id="A0A834BNJ5"/>
<feature type="chain" id="PRO_5032778680" evidence="2">
    <location>
        <begin position="16"/>
        <end position="196"/>
    </location>
</feature>
<evidence type="ECO:0000256" key="2">
    <source>
        <dbReference type="SAM" id="SignalP"/>
    </source>
</evidence>
<feature type="compositionally biased region" description="Polar residues" evidence="1">
    <location>
        <begin position="186"/>
        <end position="196"/>
    </location>
</feature>
<organism evidence="3 4">
    <name type="scientific">Phyllostomus discolor</name>
    <name type="common">pale spear-nosed bat</name>
    <dbReference type="NCBI Taxonomy" id="89673"/>
    <lineage>
        <taxon>Eukaryota</taxon>
        <taxon>Metazoa</taxon>
        <taxon>Chordata</taxon>
        <taxon>Craniata</taxon>
        <taxon>Vertebrata</taxon>
        <taxon>Euteleostomi</taxon>
        <taxon>Mammalia</taxon>
        <taxon>Eutheria</taxon>
        <taxon>Laurasiatheria</taxon>
        <taxon>Chiroptera</taxon>
        <taxon>Yangochiroptera</taxon>
        <taxon>Phyllostomidae</taxon>
        <taxon>Phyllostominae</taxon>
        <taxon>Phyllostomus</taxon>
    </lineage>
</organism>
<protein>
    <submittedName>
        <fullName evidence="3">Proline rich 27</fullName>
    </submittedName>
</protein>
<reference evidence="3 4" key="1">
    <citation type="journal article" date="2020" name="Nature">
        <title>Six reference-quality genomes reveal evolution of bat adaptations.</title>
        <authorList>
            <person name="Jebb D."/>
            <person name="Huang Z."/>
            <person name="Pippel M."/>
            <person name="Hughes G.M."/>
            <person name="Lavrichenko K."/>
            <person name="Devanna P."/>
            <person name="Winkler S."/>
            <person name="Jermiin L.S."/>
            <person name="Skirmuntt E.C."/>
            <person name="Katzourakis A."/>
            <person name="Burkitt-Gray L."/>
            <person name="Ray D.A."/>
            <person name="Sullivan K.A.M."/>
            <person name="Roscito J.G."/>
            <person name="Kirilenko B.M."/>
            <person name="Davalos L.M."/>
            <person name="Corthals A.P."/>
            <person name="Power M.L."/>
            <person name="Jones G."/>
            <person name="Ransome R.D."/>
            <person name="Dechmann D.K.N."/>
            <person name="Locatelli A.G."/>
            <person name="Puechmaille S.J."/>
            <person name="Fedrigo O."/>
            <person name="Jarvis E.D."/>
            <person name="Hiller M."/>
            <person name="Vernes S.C."/>
            <person name="Myers E.W."/>
            <person name="Teeling E.C."/>
        </authorList>
    </citation>
    <scope>NUCLEOTIDE SEQUENCE [LARGE SCALE GENOMIC DNA]</scope>
    <source>
        <strain evidence="3">Bat1K_MPI-CBG_1</strain>
    </source>
</reference>
<feature type="compositionally biased region" description="Polar residues" evidence="1">
    <location>
        <begin position="50"/>
        <end position="66"/>
    </location>
</feature>
<feature type="region of interest" description="Disordered" evidence="1">
    <location>
        <begin position="40"/>
        <end position="70"/>
    </location>
</feature>
<gene>
    <name evidence="3" type="ORF">HJG60_015636</name>
</gene>
<keyword evidence="2" id="KW-0732">Signal</keyword>
<dbReference type="InterPro" id="IPR033533">
    <property type="entry name" value="PRR27"/>
</dbReference>
<dbReference type="GO" id="GO:0070062">
    <property type="term" value="C:extracellular exosome"/>
    <property type="evidence" value="ECO:0007669"/>
    <property type="project" value="TreeGrafter"/>
</dbReference>
<dbReference type="Proteomes" id="UP000664940">
    <property type="component" value="Unassembled WGS sequence"/>
</dbReference>
<dbReference type="PANTHER" id="PTHR39415">
    <property type="entry name" value="PROLINE-RICH PROTEIN 27"/>
    <property type="match status" value="1"/>
</dbReference>
<feature type="signal peptide" evidence="2">
    <location>
        <begin position="1"/>
        <end position="15"/>
    </location>
</feature>
<proteinExistence type="predicted"/>